<dbReference type="AlphaFoldDB" id="A0A3N0Z0C2"/>
<reference evidence="2 3" key="1">
    <citation type="submission" date="2018-10" db="EMBL/GenBank/DDBJ databases">
        <title>Genome assembly for a Yunnan-Guizhou Plateau 3E fish, Anabarilius grahami (Regan), and its evolutionary and genetic applications.</title>
        <authorList>
            <person name="Jiang W."/>
        </authorList>
    </citation>
    <scope>NUCLEOTIDE SEQUENCE [LARGE SCALE GENOMIC DNA]</scope>
    <source>
        <strain evidence="2">AG-KIZ</strain>
        <tissue evidence="2">Muscle</tissue>
    </source>
</reference>
<evidence type="ECO:0000256" key="1">
    <source>
        <dbReference type="SAM" id="MobiDB-lite"/>
    </source>
</evidence>
<evidence type="ECO:0000313" key="2">
    <source>
        <dbReference type="EMBL" id="ROL51348.1"/>
    </source>
</evidence>
<proteinExistence type="predicted"/>
<dbReference type="EMBL" id="RJVU01018862">
    <property type="protein sequence ID" value="ROL51348.1"/>
    <property type="molecule type" value="Genomic_DNA"/>
</dbReference>
<comment type="caution">
    <text evidence="2">The sequence shown here is derived from an EMBL/GenBank/DDBJ whole genome shotgun (WGS) entry which is preliminary data.</text>
</comment>
<feature type="region of interest" description="Disordered" evidence="1">
    <location>
        <begin position="1"/>
        <end position="62"/>
    </location>
</feature>
<keyword evidence="3" id="KW-1185">Reference proteome</keyword>
<protein>
    <submittedName>
        <fullName evidence="2">Uncharacterized protein</fullName>
    </submittedName>
</protein>
<gene>
    <name evidence="2" type="ORF">DPX16_22444</name>
</gene>
<dbReference type="Proteomes" id="UP000281406">
    <property type="component" value="Unassembled WGS sequence"/>
</dbReference>
<name>A0A3N0Z0C2_ANAGA</name>
<sequence length="62" mass="6011">MTRPQGGVKGGRSHGGDLTGTTLGTADGDDTGDGDPGGADMMKSPYDTADTGDRGGAVAKSI</sequence>
<organism evidence="2 3">
    <name type="scientific">Anabarilius grahami</name>
    <name type="common">Kanglang fish</name>
    <name type="synonym">Barilius grahami</name>
    <dbReference type="NCBI Taxonomy" id="495550"/>
    <lineage>
        <taxon>Eukaryota</taxon>
        <taxon>Metazoa</taxon>
        <taxon>Chordata</taxon>
        <taxon>Craniata</taxon>
        <taxon>Vertebrata</taxon>
        <taxon>Euteleostomi</taxon>
        <taxon>Actinopterygii</taxon>
        <taxon>Neopterygii</taxon>
        <taxon>Teleostei</taxon>
        <taxon>Ostariophysi</taxon>
        <taxon>Cypriniformes</taxon>
        <taxon>Xenocyprididae</taxon>
        <taxon>Xenocypridinae</taxon>
        <taxon>Xenocypridinae incertae sedis</taxon>
        <taxon>Anabarilius</taxon>
    </lineage>
</organism>
<evidence type="ECO:0000313" key="3">
    <source>
        <dbReference type="Proteomes" id="UP000281406"/>
    </source>
</evidence>
<accession>A0A3N0Z0C2</accession>